<dbReference type="EMBL" id="JBEVCJ010000014">
    <property type="protein sequence ID" value="MET1255879.1"/>
    <property type="molecule type" value="Genomic_DNA"/>
</dbReference>
<reference evidence="1 2" key="1">
    <citation type="submission" date="2024-06" db="EMBL/GenBank/DDBJ databases">
        <authorList>
            <person name="Li F."/>
        </authorList>
    </citation>
    <scope>NUCLEOTIDE SEQUENCE [LARGE SCALE GENOMIC DNA]</scope>
    <source>
        <strain evidence="1 2">GXAS 311</strain>
    </source>
</reference>
<evidence type="ECO:0000313" key="2">
    <source>
        <dbReference type="Proteomes" id="UP001548189"/>
    </source>
</evidence>
<protein>
    <submittedName>
        <fullName evidence="1">GNAT family N-acetyltransferase</fullName>
    </submittedName>
</protein>
<dbReference type="SUPFAM" id="SSF55729">
    <property type="entry name" value="Acyl-CoA N-acyltransferases (Nat)"/>
    <property type="match status" value="1"/>
</dbReference>
<organism evidence="1 2">
    <name type="scientific">Aliikangiella maris</name>
    <dbReference type="NCBI Taxonomy" id="3162458"/>
    <lineage>
        <taxon>Bacteria</taxon>
        <taxon>Pseudomonadati</taxon>
        <taxon>Pseudomonadota</taxon>
        <taxon>Gammaproteobacteria</taxon>
        <taxon>Oceanospirillales</taxon>
        <taxon>Pleioneaceae</taxon>
        <taxon>Aliikangiella</taxon>
    </lineage>
</organism>
<gene>
    <name evidence="1" type="ORF">ABVT43_12135</name>
</gene>
<dbReference type="InterPro" id="IPR000182">
    <property type="entry name" value="GNAT_dom"/>
</dbReference>
<keyword evidence="2" id="KW-1185">Reference proteome</keyword>
<dbReference type="InterPro" id="IPR053144">
    <property type="entry name" value="Acetyltransferase_Butenolide"/>
</dbReference>
<dbReference type="PROSITE" id="PS51186">
    <property type="entry name" value="GNAT"/>
    <property type="match status" value="1"/>
</dbReference>
<name>A0ABV2BVA2_9GAMM</name>
<dbReference type="Pfam" id="PF13508">
    <property type="entry name" value="Acetyltransf_7"/>
    <property type="match status" value="1"/>
</dbReference>
<dbReference type="InterPro" id="IPR016181">
    <property type="entry name" value="Acyl_CoA_acyltransferase"/>
</dbReference>
<dbReference type="PANTHER" id="PTHR43233:SF1">
    <property type="entry name" value="FAMILY N-ACETYLTRANSFERASE, PUTATIVE (AFU_ORTHOLOGUE AFUA_6G03350)-RELATED"/>
    <property type="match status" value="1"/>
</dbReference>
<dbReference type="PANTHER" id="PTHR43233">
    <property type="entry name" value="FAMILY N-ACETYLTRANSFERASE, PUTATIVE (AFU_ORTHOLOGUE AFUA_6G03350)-RELATED"/>
    <property type="match status" value="1"/>
</dbReference>
<evidence type="ECO:0000313" key="1">
    <source>
        <dbReference type="EMBL" id="MET1255879.1"/>
    </source>
</evidence>
<accession>A0ABV2BVA2</accession>
<dbReference type="CDD" id="cd04301">
    <property type="entry name" value="NAT_SF"/>
    <property type="match status" value="1"/>
</dbReference>
<dbReference type="Gene3D" id="3.40.630.30">
    <property type="match status" value="1"/>
</dbReference>
<proteinExistence type="predicted"/>
<comment type="caution">
    <text evidence="1">The sequence shown here is derived from an EMBL/GenBank/DDBJ whole genome shotgun (WGS) entry which is preliminary data.</text>
</comment>
<dbReference type="Proteomes" id="UP001548189">
    <property type="component" value="Unassembled WGS sequence"/>
</dbReference>
<sequence>MKIFNEQFVFNISDNPQLLDRKMIFDYLSKHSYWSKGISKEVVERSLDHSLTIGAYVENRQVGFCRVISDYATFANLVDVFVVKPFRRQGVATKMMQFILAHEKLQGLRRFMLATRDAHAFYRQFGFEDIKESTSLMQRYNSAIYQKNPH</sequence>